<feature type="transmembrane region" description="Helical" evidence="7">
    <location>
        <begin position="138"/>
        <end position="159"/>
    </location>
</feature>
<evidence type="ECO:0000313" key="10">
    <source>
        <dbReference type="EMBL" id="MBB4941628.1"/>
    </source>
</evidence>
<comment type="caution">
    <text evidence="10">The sequence shown here is derived from an EMBL/GenBank/DDBJ whole genome shotgun (WGS) entry which is preliminary data.</text>
</comment>
<dbReference type="AlphaFoldDB" id="A0A7W7S0H1"/>
<accession>A0A7W7S0H1</accession>
<evidence type="ECO:0000256" key="1">
    <source>
        <dbReference type="ARBA" id="ARBA00004651"/>
    </source>
</evidence>
<proteinExistence type="inferred from homology"/>
<feature type="transmembrane region" description="Helical" evidence="7">
    <location>
        <begin position="45"/>
        <end position="64"/>
    </location>
</feature>
<dbReference type="GO" id="GO:0055085">
    <property type="term" value="P:transmembrane transport"/>
    <property type="evidence" value="ECO:0007669"/>
    <property type="project" value="InterPro"/>
</dbReference>
<evidence type="ECO:0000313" key="11">
    <source>
        <dbReference type="Proteomes" id="UP000534286"/>
    </source>
</evidence>
<dbReference type="InterPro" id="IPR000515">
    <property type="entry name" value="MetI-like"/>
</dbReference>
<dbReference type="InterPro" id="IPR051393">
    <property type="entry name" value="ABC_transporter_permease"/>
</dbReference>
<dbReference type="PROSITE" id="PS50928">
    <property type="entry name" value="ABC_TM1"/>
    <property type="match status" value="1"/>
</dbReference>
<dbReference type="SUPFAM" id="SSF161098">
    <property type="entry name" value="MetI-like"/>
    <property type="match status" value="1"/>
</dbReference>
<comment type="subcellular location">
    <subcellularLocation>
        <location evidence="1 7">Cell membrane</location>
        <topology evidence="1 7">Multi-pass membrane protein</topology>
    </subcellularLocation>
</comment>
<dbReference type="PANTHER" id="PTHR30193:SF44">
    <property type="entry name" value="LACTOSE TRANSPORT SYSTEM PERMEASE PROTEIN LACF"/>
    <property type="match status" value="1"/>
</dbReference>
<keyword evidence="4 7" id="KW-0812">Transmembrane</keyword>
<evidence type="ECO:0000256" key="7">
    <source>
        <dbReference type="RuleBase" id="RU363032"/>
    </source>
</evidence>
<feature type="transmembrane region" description="Helical" evidence="7">
    <location>
        <begin position="294"/>
        <end position="315"/>
    </location>
</feature>
<comment type="similarity">
    <text evidence="7">Belongs to the binding-protein-dependent transport system permease family.</text>
</comment>
<feature type="compositionally biased region" description="Basic and acidic residues" evidence="8">
    <location>
        <begin position="1"/>
        <end position="10"/>
    </location>
</feature>
<dbReference type="RefSeq" id="WP_246467465.1">
    <property type="nucleotide sequence ID" value="NZ_BAABEK010000090.1"/>
</dbReference>
<dbReference type="PANTHER" id="PTHR30193">
    <property type="entry name" value="ABC TRANSPORTER PERMEASE PROTEIN"/>
    <property type="match status" value="1"/>
</dbReference>
<dbReference type="Proteomes" id="UP000534286">
    <property type="component" value="Unassembled WGS sequence"/>
</dbReference>
<keyword evidence="6 7" id="KW-0472">Membrane</keyword>
<dbReference type="EMBL" id="JACHJU010000002">
    <property type="protein sequence ID" value="MBB4941628.1"/>
    <property type="molecule type" value="Genomic_DNA"/>
</dbReference>
<evidence type="ECO:0000256" key="3">
    <source>
        <dbReference type="ARBA" id="ARBA00022475"/>
    </source>
</evidence>
<dbReference type="CDD" id="cd06261">
    <property type="entry name" value="TM_PBP2"/>
    <property type="match status" value="1"/>
</dbReference>
<reference evidence="10 11" key="1">
    <citation type="submission" date="2020-08" db="EMBL/GenBank/DDBJ databases">
        <title>Sequencing the genomes of 1000 actinobacteria strains.</title>
        <authorList>
            <person name="Klenk H.-P."/>
        </authorList>
    </citation>
    <scope>NUCLEOTIDE SEQUENCE [LARGE SCALE GENOMIC DNA]</scope>
    <source>
        <strain evidence="10 11">DSM 43023</strain>
    </source>
</reference>
<sequence>MAIHVPERHAPSAAPRTRSRRSTSRDDRKRPQPGRIPGQRWYTPYLFPIPALILFGIFFAWPAVTAIQLSFFKWDAVSQPIFVGLDNFARLASDGRFWTGLGNSMLFLVGMFPLLVVIPLLLAVLVNQRLPGIKTFRMLYYLPVVTSMVAVGVAWEYVFNQQGVLNWILTGFGILDQPIQYLLDPVWALPALVLVEGWKSMGVFMMIYLAGLQTIPTNLYEAAKVDGASAWHRLRHITVPLIVPYLAVTLTMEMLEAMQVFTSVYVMTQGGPQDSTLTLGYYIWSAAFQKYDMGYASAMGLVLWLLLILMALANYRITKGRTVMT</sequence>
<evidence type="ECO:0000256" key="8">
    <source>
        <dbReference type="SAM" id="MobiDB-lite"/>
    </source>
</evidence>
<dbReference type="InterPro" id="IPR035906">
    <property type="entry name" value="MetI-like_sf"/>
</dbReference>
<evidence type="ECO:0000256" key="6">
    <source>
        <dbReference type="ARBA" id="ARBA00023136"/>
    </source>
</evidence>
<evidence type="ECO:0000256" key="2">
    <source>
        <dbReference type="ARBA" id="ARBA00022448"/>
    </source>
</evidence>
<evidence type="ECO:0000256" key="5">
    <source>
        <dbReference type="ARBA" id="ARBA00022989"/>
    </source>
</evidence>
<keyword evidence="11" id="KW-1185">Reference proteome</keyword>
<keyword evidence="5 7" id="KW-1133">Transmembrane helix</keyword>
<organism evidence="10 11">
    <name type="scientific">Streptosporangium album</name>
    <dbReference type="NCBI Taxonomy" id="47479"/>
    <lineage>
        <taxon>Bacteria</taxon>
        <taxon>Bacillati</taxon>
        <taxon>Actinomycetota</taxon>
        <taxon>Actinomycetes</taxon>
        <taxon>Streptosporangiales</taxon>
        <taxon>Streptosporangiaceae</taxon>
        <taxon>Streptosporangium</taxon>
    </lineage>
</organism>
<dbReference type="GO" id="GO:0005886">
    <property type="term" value="C:plasma membrane"/>
    <property type="evidence" value="ECO:0007669"/>
    <property type="project" value="UniProtKB-SubCell"/>
</dbReference>
<dbReference type="Pfam" id="PF00528">
    <property type="entry name" value="BPD_transp_1"/>
    <property type="match status" value="1"/>
</dbReference>
<keyword evidence="3" id="KW-1003">Cell membrane</keyword>
<feature type="domain" description="ABC transmembrane type-1" evidence="9">
    <location>
        <begin position="101"/>
        <end position="314"/>
    </location>
</feature>
<evidence type="ECO:0000256" key="4">
    <source>
        <dbReference type="ARBA" id="ARBA00022692"/>
    </source>
</evidence>
<feature type="transmembrane region" description="Helical" evidence="7">
    <location>
        <begin position="242"/>
        <end position="267"/>
    </location>
</feature>
<evidence type="ECO:0000259" key="9">
    <source>
        <dbReference type="PROSITE" id="PS50928"/>
    </source>
</evidence>
<gene>
    <name evidence="10" type="ORF">FHR32_006005</name>
</gene>
<keyword evidence="2 7" id="KW-0813">Transport</keyword>
<feature type="region of interest" description="Disordered" evidence="8">
    <location>
        <begin position="1"/>
        <end position="36"/>
    </location>
</feature>
<dbReference type="Gene3D" id="1.10.3720.10">
    <property type="entry name" value="MetI-like"/>
    <property type="match status" value="1"/>
</dbReference>
<name>A0A7W7S0H1_9ACTN</name>
<feature type="transmembrane region" description="Helical" evidence="7">
    <location>
        <begin position="105"/>
        <end position="126"/>
    </location>
</feature>
<protein>
    <submittedName>
        <fullName evidence="10">Putative chitobiose transport system permease protein</fullName>
    </submittedName>
</protein>